<reference evidence="2 3" key="1">
    <citation type="journal article" date="2020" name="ISME J.">
        <title>Uncovering the hidden diversity of litter-decomposition mechanisms in mushroom-forming fungi.</title>
        <authorList>
            <person name="Floudas D."/>
            <person name="Bentzer J."/>
            <person name="Ahren D."/>
            <person name="Johansson T."/>
            <person name="Persson P."/>
            <person name="Tunlid A."/>
        </authorList>
    </citation>
    <scope>NUCLEOTIDE SEQUENCE [LARGE SCALE GENOMIC DNA]</scope>
    <source>
        <strain evidence="2 3">CBS 175.51</strain>
    </source>
</reference>
<gene>
    <name evidence="2" type="ORF">D9611_009754</name>
</gene>
<comment type="caution">
    <text evidence="2">The sequence shown here is derived from an EMBL/GenBank/DDBJ whole genome shotgun (WGS) entry which is preliminary data.</text>
</comment>
<proteinExistence type="predicted"/>
<organism evidence="2 3">
    <name type="scientific">Ephemerocybe angulata</name>
    <dbReference type="NCBI Taxonomy" id="980116"/>
    <lineage>
        <taxon>Eukaryota</taxon>
        <taxon>Fungi</taxon>
        <taxon>Dikarya</taxon>
        <taxon>Basidiomycota</taxon>
        <taxon>Agaricomycotina</taxon>
        <taxon>Agaricomycetes</taxon>
        <taxon>Agaricomycetidae</taxon>
        <taxon>Agaricales</taxon>
        <taxon>Agaricineae</taxon>
        <taxon>Psathyrellaceae</taxon>
        <taxon>Ephemerocybe</taxon>
    </lineage>
</organism>
<keyword evidence="3" id="KW-1185">Reference proteome</keyword>
<dbReference type="EMBL" id="JAACJK010000008">
    <property type="protein sequence ID" value="KAF5339457.1"/>
    <property type="molecule type" value="Genomic_DNA"/>
</dbReference>
<protein>
    <submittedName>
        <fullName evidence="2">Uncharacterized protein</fullName>
    </submittedName>
</protein>
<accession>A0A8H5CFA4</accession>
<evidence type="ECO:0000256" key="1">
    <source>
        <dbReference type="SAM" id="MobiDB-lite"/>
    </source>
</evidence>
<dbReference type="AlphaFoldDB" id="A0A8H5CFA4"/>
<evidence type="ECO:0000313" key="2">
    <source>
        <dbReference type="EMBL" id="KAF5339457.1"/>
    </source>
</evidence>
<evidence type="ECO:0000313" key="3">
    <source>
        <dbReference type="Proteomes" id="UP000541558"/>
    </source>
</evidence>
<sequence>MTARCRLRPNNEIFVLGIGADARHRMEWRAVLEGYVSACVYGRTLGQIFDAWAGNTTRLSDPLLAFCCHSALPWTTSANGVDVLDVVQAAGSAFAQRHAALRNLLFSHFLFNTTIECHSKRIRDNLVGPVFKRRPLAVPRPLRVGTCGMMKDGLWLTWDRRLEIPAASHHHHPGILSHRRMRGVSLATHRLGARRVDPTTFHGRSSEKDKPMHSPGIHINELGVGYEPARRTFDVETTTFRPTARPLHKLVAYPRRRVVMTRILRSGSLGLTPCRVVEVEGCCGRRDESGGARTESRTTTTTSHALTLWYAGKCSGEAAPSHPSPSLVALAPLVVTTGLALGDGVHRS</sequence>
<name>A0A8H5CFA4_9AGAR</name>
<dbReference type="Proteomes" id="UP000541558">
    <property type="component" value="Unassembled WGS sequence"/>
</dbReference>
<feature type="region of interest" description="Disordered" evidence="1">
    <location>
        <begin position="198"/>
        <end position="221"/>
    </location>
</feature>